<dbReference type="RefSeq" id="XP_003325162.1">
    <property type="nucleotide sequence ID" value="XM_003325114.1"/>
</dbReference>
<evidence type="ECO:0000313" key="2">
    <source>
        <dbReference type="EMBL" id="EFP80743.1"/>
    </source>
</evidence>
<reference key="1">
    <citation type="submission" date="2007-01" db="EMBL/GenBank/DDBJ databases">
        <title>The Genome Sequence of Puccinia graminis f. sp. tritici Strain CRL 75-36-700-3.</title>
        <authorList>
            <consortium name="The Broad Institute Genome Sequencing Platform"/>
            <person name="Birren B."/>
            <person name="Lander E."/>
            <person name="Galagan J."/>
            <person name="Nusbaum C."/>
            <person name="Devon K."/>
            <person name="Cuomo C."/>
            <person name="Jaffe D."/>
            <person name="Butler J."/>
            <person name="Alvarez P."/>
            <person name="Gnerre S."/>
            <person name="Grabherr M."/>
            <person name="Mauceli E."/>
            <person name="Brockman W."/>
            <person name="Young S."/>
            <person name="LaButti K."/>
            <person name="Sykes S."/>
            <person name="DeCaprio D."/>
            <person name="Crawford M."/>
            <person name="Koehrsen M."/>
            <person name="Engels R."/>
            <person name="Montgomery P."/>
            <person name="Pearson M."/>
            <person name="Howarth C."/>
            <person name="Larson L."/>
            <person name="White J."/>
            <person name="Zeng Q."/>
            <person name="Kodira C."/>
            <person name="Yandava C."/>
            <person name="Alvarado L."/>
            <person name="O'Leary S."/>
            <person name="Szabo L."/>
            <person name="Dean R."/>
            <person name="Schein J."/>
        </authorList>
    </citation>
    <scope>NUCLEOTIDE SEQUENCE</scope>
    <source>
        <strain>CRL 75-36-700-3</strain>
    </source>
</reference>
<dbReference type="AlphaFoldDB" id="E3K8D3"/>
<evidence type="ECO:0000313" key="3">
    <source>
        <dbReference type="Proteomes" id="UP000008783"/>
    </source>
</evidence>
<protein>
    <submittedName>
        <fullName evidence="2">Uncharacterized protein</fullName>
    </submittedName>
</protein>
<keyword evidence="3" id="KW-1185">Reference proteome</keyword>
<organism evidence="2 3">
    <name type="scientific">Puccinia graminis f. sp. tritici (strain CRL 75-36-700-3 / race SCCL)</name>
    <name type="common">Black stem rust fungus</name>
    <dbReference type="NCBI Taxonomy" id="418459"/>
    <lineage>
        <taxon>Eukaryota</taxon>
        <taxon>Fungi</taxon>
        <taxon>Dikarya</taxon>
        <taxon>Basidiomycota</taxon>
        <taxon>Pucciniomycotina</taxon>
        <taxon>Pucciniomycetes</taxon>
        <taxon>Pucciniales</taxon>
        <taxon>Pucciniaceae</taxon>
        <taxon>Puccinia</taxon>
    </lineage>
</organism>
<evidence type="ECO:0000256" key="1">
    <source>
        <dbReference type="SAM" id="SignalP"/>
    </source>
</evidence>
<keyword evidence="1" id="KW-0732">Signal</keyword>
<feature type="signal peptide" evidence="1">
    <location>
        <begin position="1"/>
        <end position="19"/>
    </location>
</feature>
<dbReference type="KEGG" id="pgr:PGTG_06699"/>
<feature type="chain" id="PRO_5003172437" evidence="1">
    <location>
        <begin position="20"/>
        <end position="36"/>
    </location>
</feature>
<accession>E3K8D3</accession>
<dbReference type="HOGENOM" id="CLU_3359933_0_0_1"/>
<dbReference type="InParanoid" id="E3K8D3"/>
<dbReference type="VEuPathDB" id="FungiDB:PGTG_06699"/>
<gene>
    <name evidence="2" type="ORF">PGTG_06699</name>
</gene>
<sequence>MANNKSFLWLLWFMKVSLSTPIQVLFQKGAAFLAAV</sequence>
<dbReference type="EMBL" id="DS178276">
    <property type="protein sequence ID" value="EFP80743.1"/>
    <property type="molecule type" value="Genomic_DNA"/>
</dbReference>
<dbReference type="GeneID" id="10539762"/>
<reference evidence="3" key="2">
    <citation type="journal article" date="2011" name="Proc. Natl. Acad. Sci. U.S.A.">
        <title>Obligate biotrophy features unraveled by the genomic analysis of rust fungi.</title>
        <authorList>
            <person name="Duplessis S."/>
            <person name="Cuomo C.A."/>
            <person name="Lin Y.-C."/>
            <person name="Aerts A."/>
            <person name="Tisserant E."/>
            <person name="Veneault-Fourrey C."/>
            <person name="Joly D.L."/>
            <person name="Hacquard S."/>
            <person name="Amselem J."/>
            <person name="Cantarel B.L."/>
            <person name="Chiu R."/>
            <person name="Coutinho P.M."/>
            <person name="Feau N."/>
            <person name="Field M."/>
            <person name="Frey P."/>
            <person name="Gelhaye E."/>
            <person name="Goldberg J."/>
            <person name="Grabherr M.G."/>
            <person name="Kodira C.D."/>
            <person name="Kohler A."/>
            <person name="Kuees U."/>
            <person name="Lindquist E.A."/>
            <person name="Lucas S.M."/>
            <person name="Mago R."/>
            <person name="Mauceli E."/>
            <person name="Morin E."/>
            <person name="Murat C."/>
            <person name="Pangilinan J.L."/>
            <person name="Park R."/>
            <person name="Pearson M."/>
            <person name="Quesneville H."/>
            <person name="Rouhier N."/>
            <person name="Sakthikumar S."/>
            <person name="Salamov A.A."/>
            <person name="Schmutz J."/>
            <person name="Selles B."/>
            <person name="Shapiro H."/>
            <person name="Tanguay P."/>
            <person name="Tuskan G.A."/>
            <person name="Henrissat B."/>
            <person name="Van de Peer Y."/>
            <person name="Rouze P."/>
            <person name="Ellis J.G."/>
            <person name="Dodds P.N."/>
            <person name="Schein J.E."/>
            <person name="Zhong S."/>
            <person name="Hamelin R.C."/>
            <person name="Grigoriev I.V."/>
            <person name="Szabo L.J."/>
            <person name="Martin F."/>
        </authorList>
    </citation>
    <scope>NUCLEOTIDE SEQUENCE [LARGE SCALE GENOMIC DNA]</scope>
    <source>
        <strain evidence="3">CRL 75-36-700-3 / race SCCL</strain>
    </source>
</reference>
<proteinExistence type="predicted"/>
<name>E3K8D3_PUCGT</name>
<dbReference type="Proteomes" id="UP000008783">
    <property type="component" value="Unassembled WGS sequence"/>
</dbReference>